<reference evidence="2 3" key="1">
    <citation type="submission" date="2016-10" db="EMBL/GenBank/DDBJ databases">
        <title>Genome sequence of the basidiomycete white-rot fungus Trametes pubescens.</title>
        <authorList>
            <person name="Makela M.R."/>
            <person name="Granchi Z."/>
            <person name="Peng M."/>
            <person name="De Vries R.P."/>
            <person name="Grigoriev I."/>
            <person name="Riley R."/>
            <person name="Hilden K."/>
        </authorList>
    </citation>
    <scope>NUCLEOTIDE SEQUENCE [LARGE SCALE GENOMIC DNA]</scope>
    <source>
        <strain evidence="2 3">FBCC735</strain>
    </source>
</reference>
<evidence type="ECO:0000313" key="2">
    <source>
        <dbReference type="EMBL" id="OJT03726.1"/>
    </source>
</evidence>
<organism evidence="2 3">
    <name type="scientific">Trametes pubescens</name>
    <name type="common">White-rot fungus</name>
    <dbReference type="NCBI Taxonomy" id="154538"/>
    <lineage>
        <taxon>Eukaryota</taxon>
        <taxon>Fungi</taxon>
        <taxon>Dikarya</taxon>
        <taxon>Basidiomycota</taxon>
        <taxon>Agaricomycotina</taxon>
        <taxon>Agaricomycetes</taxon>
        <taxon>Polyporales</taxon>
        <taxon>Polyporaceae</taxon>
        <taxon>Trametes</taxon>
    </lineage>
</organism>
<dbReference type="Pfam" id="PF20415">
    <property type="entry name" value="DUF6699"/>
    <property type="match status" value="1"/>
</dbReference>
<evidence type="ECO:0000313" key="3">
    <source>
        <dbReference type="Proteomes" id="UP000184267"/>
    </source>
</evidence>
<name>A0A1M2V895_TRAPU</name>
<accession>A0A1M2V895</accession>
<dbReference type="OrthoDB" id="2783256at2759"/>
<dbReference type="OMA" id="AYHDRYS"/>
<dbReference type="Proteomes" id="UP000184267">
    <property type="component" value="Unassembled WGS sequence"/>
</dbReference>
<evidence type="ECO:0000259" key="1">
    <source>
        <dbReference type="Pfam" id="PF20415"/>
    </source>
</evidence>
<dbReference type="EMBL" id="MNAD01001599">
    <property type="protein sequence ID" value="OJT03726.1"/>
    <property type="molecule type" value="Genomic_DNA"/>
</dbReference>
<keyword evidence="3" id="KW-1185">Reference proteome</keyword>
<proteinExistence type="predicted"/>
<dbReference type="InterPro" id="IPR046522">
    <property type="entry name" value="DUF6699"/>
</dbReference>
<feature type="domain" description="DUF6699" evidence="1">
    <location>
        <begin position="79"/>
        <end position="222"/>
    </location>
</feature>
<protein>
    <recommendedName>
        <fullName evidence="1">DUF6699 domain-containing protein</fullName>
    </recommendedName>
</protein>
<comment type="caution">
    <text evidence="2">The sequence shown here is derived from an EMBL/GenBank/DDBJ whole genome shotgun (WGS) entry which is preliminary data.</text>
</comment>
<gene>
    <name evidence="2" type="ORF">TRAPUB_5548</name>
</gene>
<dbReference type="AlphaFoldDB" id="A0A1M2V895"/>
<sequence length="242" mass="26143">MPGHHRVRFAGIPAAPSSNASLASSPGPSTPPSLLYAPLPPKYSRTSSPYCYPPVMPLPVATVQIHPVLACTPGIGVPLSWDLTQDVNTVLVRTQTSLRTVSDQLAMEPATTPRVASITIVSEHLPWQITVSPNQDAAWAAPYITVGDVLYALYRALRIGVTAAELHMCDRNHQERVHATYSARYSQVARADERAVEKNKGIKRVDFLCGARMFAGLSLVPDGSPAKGLTPGLVWRLHVARP</sequence>